<name>A0A8S5U571_9CAUD</name>
<reference evidence="1" key="1">
    <citation type="journal article" date="2021" name="Proc. Natl. Acad. Sci. U.S.A.">
        <title>A Catalog of Tens of Thousands of Viruses from Human Metagenomes Reveals Hidden Associations with Chronic Diseases.</title>
        <authorList>
            <person name="Tisza M.J."/>
            <person name="Buck C.B."/>
        </authorList>
    </citation>
    <scope>NUCLEOTIDE SEQUENCE</scope>
    <source>
        <strain evidence="1">CtZD11</strain>
    </source>
</reference>
<dbReference type="EMBL" id="BK016014">
    <property type="protein sequence ID" value="DAF89595.1"/>
    <property type="molecule type" value="Genomic_DNA"/>
</dbReference>
<protein>
    <submittedName>
        <fullName evidence="1">Uncharacterized protein</fullName>
    </submittedName>
</protein>
<organism evidence="1">
    <name type="scientific">Siphoviridae sp. ctZD11</name>
    <dbReference type="NCBI Taxonomy" id="2825556"/>
    <lineage>
        <taxon>Viruses</taxon>
        <taxon>Duplodnaviria</taxon>
        <taxon>Heunggongvirae</taxon>
        <taxon>Uroviricota</taxon>
        <taxon>Caudoviricetes</taxon>
    </lineage>
</organism>
<evidence type="ECO:0000313" key="1">
    <source>
        <dbReference type="EMBL" id="DAF89595.1"/>
    </source>
</evidence>
<proteinExistence type="predicted"/>
<accession>A0A8S5U571</accession>
<sequence>MTYEQFWEMDCDLVKYYRKAARIRQDLKNQDAWLQGMYVYQAVGNLAPILRAFAKKGAKPQPYPEQPFELNVRQDKKVEKTKEKKQDDKAKAYMQMFAMSFNKKFQGKGGGVNGR</sequence>